<evidence type="ECO:0000313" key="3">
    <source>
        <dbReference type="Proteomes" id="UP000293852"/>
    </source>
</evidence>
<organism evidence="2 3">
    <name type="scientific">Xylanimonas ulmi</name>
    <dbReference type="NCBI Taxonomy" id="228973"/>
    <lineage>
        <taxon>Bacteria</taxon>
        <taxon>Bacillati</taxon>
        <taxon>Actinomycetota</taxon>
        <taxon>Actinomycetes</taxon>
        <taxon>Micrococcales</taxon>
        <taxon>Promicromonosporaceae</taxon>
        <taxon>Xylanimonas</taxon>
    </lineage>
</organism>
<reference evidence="2 3" key="1">
    <citation type="submission" date="2019-02" db="EMBL/GenBank/DDBJ databases">
        <title>Sequencing the genomes of 1000 actinobacteria strains.</title>
        <authorList>
            <person name="Klenk H.-P."/>
        </authorList>
    </citation>
    <scope>NUCLEOTIDE SEQUENCE [LARGE SCALE GENOMIC DNA]</scope>
    <source>
        <strain evidence="2 3">DSM 16932</strain>
    </source>
</reference>
<evidence type="ECO:0000313" key="2">
    <source>
        <dbReference type="EMBL" id="RZS62203.1"/>
    </source>
</evidence>
<evidence type="ECO:0000256" key="1">
    <source>
        <dbReference type="SAM" id="MobiDB-lite"/>
    </source>
</evidence>
<feature type="region of interest" description="Disordered" evidence="1">
    <location>
        <begin position="60"/>
        <end position="92"/>
    </location>
</feature>
<dbReference type="Proteomes" id="UP000293852">
    <property type="component" value="Unassembled WGS sequence"/>
</dbReference>
<sequence length="92" mass="10448">MRPSLPLRLRITLRVVAAAHRTGELLIAASEAWLLRIKDRYEATRARQVVRARIRVERILRDAHRPHPAAPTRPGRSSQTHAHQAARPAATR</sequence>
<keyword evidence="3" id="KW-1185">Reference proteome</keyword>
<accession>A0A4Q7M594</accession>
<dbReference type="AlphaFoldDB" id="A0A4Q7M594"/>
<proteinExistence type="predicted"/>
<name>A0A4Q7M594_9MICO</name>
<protein>
    <submittedName>
        <fullName evidence="2">Uncharacterized protein</fullName>
    </submittedName>
</protein>
<comment type="caution">
    <text evidence="2">The sequence shown here is derived from an EMBL/GenBank/DDBJ whole genome shotgun (WGS) entry which is preliminary data.</text>
</comment>
<dbReference type="EMBL" id="SGWX01000001">
    <property type="protein sequence ID" value="RZS62203.1"/>
    <property type="molecule type" value="Genomic_DNA"/>
</dbReference>
<gene>
    <name evidence="2" type="ORF">EV386_2524</name>
</gene>
<dbReference type="RefSeq" id="WP_130415468.1">
    <property type="nucleotide sequence ID" value="NZ_SGWX01000001.1"/>
</dbReference>